<dbReference type="Pfam" id="PF12796">
    <property type="entry name" value="Ank_2"/>
    <property type="match status" value="2"/>
</dbReference>
<dbReference type="InterPro" id="IPR002110">
    <property type="entry name" value="Ankyrin_rpt"/>
</dbReference>
<keyword evidence="1" id="KW-0677">Repeat</keyword>
<keyword evidence="2 3" id="KW-0040">ANK repeat</keyword>
<organism evidence="5 6">
    <name type="scientific">Vagococcus silagei</name>
    <dbReference type="NCBI Taxonomy" id="2508885"/>
    <lineage>
        <taxon>Bacteria</taxon>
        <taxon>Bacillati</taxon>
        <taxon>Bacillota</taxon>
        <taxon>Bacilli</taxon>
        <taxon>Lactobacillales</taxon>
        <taxon>Enterococcaceae</taxon>
        <taxon>Vagococcus</taxon>
    </lineage>
</organism>
<feature type="repeat" description="ANK" evidence="3">
    <location>
        <begin position="90"/>
        <end position="122"/>
    </location>
</feature>
<feature type="compositionally biased region" description="Low complexity" evidence="4">
    <location>
        <begin position="26"/>
        <end position="36"/>
    </location>
</feature>
<accession>A0A4S3B9F5</accession>
<comment type="caution">
    <text evidence="5">The sequence shown here is derived from an EMBL/GenBank/DDBJ whole genome shotgun (WGS) entry which is preliminary data.</text>
</comment>
<evidence type="ECO:0000256" key="1">
    <source>
        <dbReference type="ARBA" id="ARBA00022737"/>
    </source>
</evidence>
<evidence type="ECO:0000256" key="3">
    <source>
        <dbReference type="PROSITE-ProRule" id="PRU00023"/>
    </source>
</evidence>
<dbReference type="PROSITE" id="PS51257">
    <property type="entry name" value="PROKAR_LIPOPROTEIN"/>
    <property type="match status" value="1"/>
</dbReference>
<gene>
    <name evidence="5" type="ORF">ESZ54_04380</name>
</gene>
<evidence type="ECO:0000256" key="4">
    <source>
        <dbReference type="SAM" id="MobiDB-lite"/>
    </source>
</evidence>
<name>A0A4S3B9F5_9ENTE</name>
<dbReference type="SUPFAM" id="SSF48403">
    <property type="entry name" value="Ankyrin repeat"/>
    <property type="match status" value="1"/>
</dbReference>
<dbReference type="OrthoDB" id="9812708at2"/>
<sequence length="251" mass="27867">MKKIVVLVTFLLALSGCQKVVDNNDSSKTTSSSSYSEKQKQSKITKESQEEKMKTYPAESLLKAVETKDLNEVNAILKDKSYKIDEQNDQGETPLFIATHDNQVDIAKALIMAGADVNVQDHIQDSPYLYAGAQGKTEILKFMIQNAKPDQKVYNRYGGNTLIPAAEKGHLETVKVLLADGSVDIDHQNKFGYTALIEAVALRDGSKVYQDIVKELLQYGANKTLRDNDGKTAADYARELGYVELQKILKD</sequence>
<dbReference type="PROSITE" id="PS50088">
    <property type="entry name" value="ANK_REPEAT"/>
    <property type="match status" value="1"/>
</dbReference>
<dbReference type="InterPro" id="IPR051165">
    <property type="entry name" value="Multifunctional_ANK_Repeat"/>
</dbReference>
<dbReference type="Gene3D" id="1.25.40.20">
    <property type="entry name" value="Ankyrin repeat-containing domain"/>
    <property type="match status" value="1"/>
</dbReference>
<evidence type="ECO:0000256" key="2">
    <source>
        <dbReference type="ARBA" id="ARBA00023043"/>
    </source>
</evidence>
<feature type="region of interest" description="Disordered" evidence="4">
    <location>
        <begin position="23"/>
        <end position="52"/>
    </location>
</feature>
<feature type="compositionally biased region" description="Basic and acidic residues" evidence="4">
    <location>
        <begin position="37"/>
        <end position="52"/>
    </location>
</feature>
<evidence type="ECO:0000313" key="6">
    <source>
        <dbReference type="Proteomes" id="UP000310506"/>
    </source>
</evidence>
<proteinExistence type="predicted"/>
<dbReference type="PROSITE" id="PS50297">
    <property type="entry name" value="ANK_REP_REGION"/>
    <property type="match status" value="1"/>
</dbReference>
<dbReference type="EMBL" id="SDGV01000010">
    <property type="protein sequence ID" value="THB61695.1"/>
    <property type="molecule type" value="Genomic_DNA"/>
</dbReference>
<dbReference type="InterPro" id="IPR036770">
    <property type="entry name" value="Ankyrin_rpt-contain_sf"/>
</dbReference>
<dbReference type="PANTHER" id="PTHR24123:SF33">
    <property type="entry name" value="PROTEIN HOS4"/>
    <property type="match status" value="1"/>
</dbReference>
<keyword evidence="6" id="KW-1185">Reference proteome</keyword>
<dbReference type="SMART" id="SM00248">
    <property type="entry name" value="ANK"/>
    <property type="match status" value="4"/>
</dbReference>
<dbReference type="PANTHER" id="PTHR24123">
    <property type="entry name" value="ANKYRIN REPEAT-CONTAINING"/>
    <property type="match status" value="1"/>
</dbReference>
<dbReference type="AlphaFoldDB" id="A0A4S3B9F5"/>
<protein>
    <submittedName>
        <fullName evidence="5">Ankyrin repeat domain-containing protein</fullName>
    </submittedName>
</protein>
<dbReference type="RefSeq" id="WP_136136466.1">
    <property type="nucleotide sequence ID" value="NZ_SDGV01000010.1"/>
</dbReference>
<dbReference type="Proteomes" id="UP000310506">
    <property type="component" value="Unassembled WGS sequence"/>
</dbReference>
<evidence type="ECO:0000313" key="5">
    <source>
        <dbReference type="EMBL" id="THB61695.1"/>
    </source>
</evidence>
<reference evidence="5 6" key="1">
    <citation type="submission" date="2019-01" db="EMBL/GenBank/DDBJ databases">
        <title>Vagococcus silagei sp. nov. isolated from brewer's grain.</title>
        <authorList>
            <person name="Guu J.-R."/>
        </authorList>
    </citation>
    <scope>NUCLEOTIDE SEQUENCE [LARGE SCALE GENOMIC DNA]</scope>
    <source>
        <strain evidence="5 6">2B-2</strain>
    </source>
</reference>